<keyword evidence="4" id="KW-1185">Reference proteome</keyword>
<dbReference type="EMBL" id="CP001899">
    <property type="protein sequence ID" value="ADC65114.1"/>
    <property type="molecule type" value="Genomic_DNA"/>
</dbReference>
<dbReference type="HOGENOM" id="CLU_056887_4_2_2"/>
<dbReference type="GeneID" id="8778457"/>
<proteinExistence type="predicted"/>
<dbReference type="NCBIfam" id="TIGR00129">
    <property type="entry name" value="fdhD_narQ"/>
    <property type="match status" value="1"/>
</dbReference>
<name>D3RXA1_FERPA</name>
<dbReference type="PANTHER" id="PTHR30592">
    <property type="entry name" value="FORMATE DEHYDROGENASE"/>
    <property type="match status" value="1"/>
</dbReference>
<dbReference type="RefSeq" id="WP_012965457.1">
    <property type="nucleotide sequence ID" value="NC_013849.1"/>
</dbReference>
<protein>
    <submittedName>
        <fullName evidence="3">Formate dehydrogenase family accessory protein FdhD</fullName>
    </submittedName>
</protein>
<dbReference type="GO" id="GO:0006777">
    <property type="term" value="P:Mo-molybdopterin cofactor biosynthetic process"/>
    <property type="evidence" value="ECO:0007669"/>
    <property type="project" value="UniProtKB-KW"/>
</dbReference>
<dbReference type="InterPro" id="IPR016193">
    <property type="entry name" value="Cytidine_deaminase-like"/>
</dbReference>
<dbReference type="OrthoDB" id="57189at2157"/>
<dbReference type="SUPFAM" id="SSF53927">
    <property type="entry name" value="Cytidine deaminase-like"/>
    <property type="match status" value="1"/>
</dbReference>
<keyword evidence="2" id="KW-0501">Molybdenum cofactor biosynthesis</keyword>
<evidence type="ECO:0000256" key="2">
    <source>
        <dbReference type="ARBA" id="ARBA00023150"/>
    </source>
</evidence>
<evidence type="ECO:0000313" key="3">
    <source>
        <dbReference type="EMBL" id="ADC65114.1"/>
    </source>
</evidence>
<accession>D3RXA1</accession>
<reference evidence="3 4" key="2">
    <citation type="journal article" date="2011" name="Stand. Genomic Sci.">
        <title>Complete genome sequence of Ferroglobus placidus AEDII12DO.</title>
        <authorList>
            <person name="Anderson I."/>
            <person name="Risso C."/>
            <person name="Holmes D."/>
            <person name="Lucas S."/>
            <person name="Copeland A."/>
            <person name="Lapidus A."/>
            <person name="Cheng J.F."/>
            <person name="Bruce D."/>
            <person name="Goodwin L."/>
            <person name="Pitluck S."/>
            <person name="Saunders E."/>
            <person name="Brettin T."/>
            <person name="Detter J.C."/>
            <person name="Han C."/>
            <person name="Tapia R."/>
            <person name="Larimer F."/>
            <person name="Land M."/>
            <person name="Hauser L."/>
            <person name="Woyke T."/>
            <person name="Lovley D."/>
            <person name="Kyrpides N."/>
            <person name="Ivanova N."/>
        </authorList>
    </citation>
    <scope>NUCLEOTIDE SEQUENCE [LARGE SCALE GENOMIC DNA]</scope>
    <source>
        <strain evidence="4">DSM 10642 / AEDII12DO</strain>
    </source>
</reference>
<evidence type="ECO:0000256" key="1">
    <source>
        <dbReference type="ARBA" id="ARBA00022490"/>
    </source>
</evidence>
<dbReference type="STRING" id="589924.Ferp_0949"/>
<dbReference type="eggNOG" id="arCOG04358">
    <property type="taxonomic scope" value="Archaea"/>
</dbReference>
<reference evidence="4" key="1">
    <citation type="submission" date="2010-02" db="EMBL/GenBank/DDBJ databases">
        <title>Complete sequence of Ferroglobus placidus DSM 10642.</title>
        <authorList>
            <consortium name="US DOE Joint Genome Institute"/>
            <person name="Lucas S."/>
            <person name="Copeland A."/>
            <person name="Lapidus A."/>
            <person name="Cheng J.-F."/>
            <person name="Bruce D."/>
            <person name="Goodwin L."/>
            <person name="Pitluck S."/>
            <person name="Saunders E."/>
            <person name="Brettin T."/>
            <person name="Detter J.C."/>
            <person name="Han C."/>
            <person name="Tapia R."/>
            <person name="Larimer F."/>
            <person name="Land M."/>
            <person name="Hauser L."/>
            <person name="Kyrpides N."/>
            <person name="Ivanova N."/>
            <person name="Holmes D."/>
            <person name="Lovley D."/>
            <person name="Kyrpides N."/>
            <person name="Anderson I.J."/>
            <person name="Woyke T."/>
        </authorList>
    </citation>
    <scope>NUCLEOTIDE SEQUENCE [LARGE SCALE GENOMIC DNA]</scope>
    <source>
        <strain evidence="4">DSM 10642 / AEDII12DO</strain>
    </source>
</reference>
<dbReference type="Gene3D" id="3.40.140.10">
    <property type="entry name" value="Cytidine Deaminase, domain 2"/>
    <property type="match status" value="1"/>
</dbReference>
<organism evidence="3 4">
    <name type="scientific">Ferroglobus placidus (strain DSM 10642 / AEDII12DO)</name>
    <dbReference type="NCBI Taxonomy" id="589924"/>
    <lineage>
        <taxon>Archaea</taxon>
        <taxon>Methanobacteriati</taxon>
        <taxon>Methanobacteriota</taxon>
        <taxon>Archaeoglobi</taxon>
        <taxon>Archaeoglobales</taxon>
        <taxon>Archaeoglobaceae</taxon>
        <taxon>Ferroglobus</taxon>
    </lineage>
</organism>
<sequence>MDVVRIGKPLEIGEEIELKVIAGGRVFRMMCSPNDLEELLIGFSISEGLSEKPVVYVEGDVGVIENVKEVILSINSSGCIGIYVDEKVGKVSPKRKFKLDQVLKSLEVIETELYKKTRAYHTAAVINERAYISYDVGRHNAVDKAIGKAYKNGVDFSESYLVLSGRITKGIALKCVRAGIPLVVSKAAILNSAIDVCEKSGLSAISLASGIAVNNGAIDL</sequence>
<dbReference type="InterPro" id="IPR003786">
    <property type="entry name" value="FdhD"/>
</dbReference>
<dbReference type="Pfam" id="PF02634">
    <property type="entry name" value="FdhD-NarQ"/>
    <property type="match status" value="1"/>
</dbReference>
<evidence type="ECO:0000313" key="4">
    <source>
        <dbReference type="Proteomes" id="UP000002613"/>
    </source>
</evidence>
<dbReference type="AlphaFoldDB" id="D3RXA1"/>
<dbReference type="PaxDb" id="589924-Ferp_0949"/>
<dbReference type="GO" id="GO:0016783">
    <property type="term" value="F:sulfurtransferase activity"/>
    <property type="evidence" value="ECO:0007669"/>
    <property type="project" value="InterPro"/>
</dbReference>
<dbReference type="PANTHER" id="PTHR30592:SF1">
    <property type="entry name" value="SULFUR CARRIER PROTEIN FDHD"/>
    <property type="match status" value="1"/>
</dbReference>
<keyword evidence="1" id="KW-0963">Cytoplasm</keyword>
<dbReference type="Proteomes" id="UP000002613">
    <property type="component" value="Chromosome"/>
</dbReference>
<dbReference type="KEGG" id="fpl:Ferp_0949"/>
<gene>
    <name evidence="3" type="ordered locus">Ferp_0949</name>
</gene>